<keyword evidence="4" id="KW-1185">Reference proteome</keyword>
<dbReference type="PANTHER" id="PTHR43048">
    <property type="entry name" value="METHYLMALONYL-COA EPIMERASE"/>
    <property type="match status" value="1"/>
</dbReference>
<evidence type="ECO:0000313" key="3">
    <source>
        <dbReference type="EMBL" id="SFT89034.1"/>
    </source>
</evidence>
<sequence>MRTLHVGLRVTDLDRSLAFYRALGYEVVGDVPETGLGHLTMLKLPGDEFVSIELVHDPAGPEVRSGTNLSHLVVTVDSMHTTVTGLTGKGVEVESPTSPDGAADFLTAWVTDPDGNRIELVQWPAGHPDGMTSADFSG</sequence>
<dbReference type="EMBL" id="FPBA01000015">
    <property type="protein sequence ID" value="SFT89034.1"/>
    <property type="molecule type" value="Genomic_DNA"/>
</dbReference>
<keyword evidence="1" id="KW-0479">Metal-binding</keyword>
<dbReference type="Gene3D" id="3.10.180.10">
    <property type="entry name" value="2,3-Dihydroxybiphenyl 1,2-Dioxygenase, domain 1"/>
    <property type="match status" value="1"/>
</dbReference>
<reference evidence="4" key="1">
    <citation type="submission" date="2016-10" db="EMBL/GenBank/DDBJ databases">
        <authorList>
            <person name="Varghese N."/>
            <person name="Submissions S."/>
        </authorList>
    </citation>
    <scope>NUCLEOTIDE SEQUENCE [LARGE SCALE GENOMIC DNA]</scope>
    <source>
        <strain evidence="4">DSM 46136</strain>
    </source>
</reference>
<dbReference type="STRING" id="1296565.SAMN05660657_03733"/>
<dbReference type="PROSITE" id="PS51819">
    <property type="entry name" value="VOC"/>
    <property type="match status" value="1"/>
</dbReference>
<dbReference type="OrthoDB" id="5181013at2"/>
<keyword evidence="3" id="KW-0456">Lyase</keyword>
<evidence type="ECO:0000313" key="4">
    <source>
        <dbReference type="Proteomes" id="UP000199546"/>
    </source>
</evidence>
<dbReference type="InterPro" id="IPR051785">
    <property type="entry name" value="MMCE/EMCE_epimerase"/>
</dbReference>
<dbReference type="RefSeq" id="WP_093581628.1">
    <property type="nucleotide sequence ID" value="NZ_FPBA01000015.1"/>
</dbReference>
<dbReference type="GO" id="GO:0016829">
    <property type="term" value="F:lyase activity"/>
    <property type="evidence" value="ECO:0007669"/>
    <property type="project" value="UniProtKB-KW"/>
</dbReference>
<dbReference type="GO" id="GO:0046872">
    <property type="term" value="F:metal ion binding"/>
    <property type="evidence" value="ECO:0007669"/>
    <property type="project" value="UniProtKB-KW"/>
</dbReference>
<dbReference type="InterPro" id="IPR029068">
    <property type="entry name" value="Glyas_Bleomycin-R_OHBP_Dase"/>
</dbReference>
<protein>
    <submittedName>
        <fullName evidence="3">Lactoylglutathione lyase</fullName>
    </submittedName>
</protein>
<gene>
    <name evidence="3" type="ORF">SAMN05660657_03733</name>
</gene>
<evidence type="ECO:0000259" key="2">
    <source>
        <dbReference type="PROSITE" id="PS51819"/>
    </source>
</evidence>
<evidence type="ECO:0000256" key="1">
    <source>
        <dbReference type="ARBA" id="ARBA00022723"/>
    </source>
</evidence>
<dbReference type="InterPro" id="IPR037523">
    <property type="entry name" value="VOC_core"/>
</dbReference>
<dbReference type="CDD" id="cd06587">
    <property type="entry name" value="VOC"/>
    <property type="match status" value="1"/>
</dbReference>
<dbReference type="SUPFAM" id="SSF54593">
    <property type="entry name" value="Glyoxalase/Bleomycin resistance protein/Dihydroxybiphenyl dioxygenase"/>
    <property type="match status" value="1"/>
</dbReference>
<feature type="domain" description="VOC" evidence="2">
    <location>
        <begin position="2"/>
        <end position="123"/>
    </location>
</feature>
<dbReference type="Pfam" id="PF00903">
    <property type="entry name" value="Glyoxalase"/>
    <property type="match status" value="1"/>
</dbReference>
<dbReference type="Proteomes" id="UP000199546">
    <property type="component" value="Unassembled WGS sequence"/>
</dbReference>
<dbReference type="AlphaFoldDB" id="A0A1I7BPC5"/>
<organism evidence="3 4">
    <name type="scientific">Geodermatophilus amargosae</name>
    <dbReference type="NCBI Taxonomy" id="1296565"/>
    <lineage>
        <taxon>Bacteria</taxon>
        <taxon>Bacillati</taxon>
        <taxon>Actinomycetota</taxon>
        <taxon>Actinomycetes</taxon>
        <taxon>Geodermatophilales</taxon>
        <taxon>Geodermatophilaceae</taxon>
        <taxon>Geodermatophilus</taxon>
    </lineage>
</organism>
<accession>A0A1I7BPC5</accession>
<dbReference type="GO" id="GO:0004493">
    <property type="term" value="F:methylmalonyl-CoA epimerase activity"/>
    <property type="evidence" value="ECO:0007669"/>
    <property type="project" value="TreeGrafter"/>
</dbReference>
<dbReference type="PANTHER" id="PTHR43048:SF3">
    <property type="entry name" value="METHYLMALONYL-COA EPIMERASE, MITOCHONDRIAL"/>
    <property type="match status" value="1"/>
</dbReference>
<proteinExistence type="predicted"/>
<name>A0A1I7BPC5_9ACTN</name>
<dbReference type="InterPro" id="IPR004360">
    <property type="entry name" value="Glyas_Fos-R_dOase_dom"/>
</dbReference>
<dbReference type="GO" id="GO:0046491">
    <property type="term" value="P:L-methylmalonyl-CoA metabolic process"/>
    <property type="evidence" value="ECO:0007669"/>
    <property type="project" value="TreeGrafter"/>
</dbReference>